<reference evidence="2 3" key="1">
    <citation type="submission" date="2015-03" db="EMBL/GenBank/DDBJ databases">
        <title>Draft genome sequence of Elstera litoralis.</title>
        <authorList>
            <person name="Rahalkar M.C."/>
            <person name="Dhakephalkar P.K."/>
            <person name="Pore S.D."/>
            <person name="Arora P."/>
            <person name="Kapse N.G."/>
            <person name="Pandit P.S."/>
        </authorList>
    </citation>
    <scope>NUCLEOTIDE SEQUENCE [LARGE SCALE GENOMIC DNA]</scope>
    <source>
        <strain evidence="2 3">Dia-1</strain>
    </source>
</reference>
<proteinExistence type="predicted"/>
<name>A0A0F3IVJ9_9PROT</name>
<dbReference type="Pfam" id="PF01323">
    <property type="entry name" value="DSBA"/>
    <property type="match status" value="1"/>
</dbReference>
<accession>A0A0F3IVJ9</accession>
<dbReference type="OrthoDB" id="9799122at2"/>
<evidence type="ECO:0000313" key="2">
    <source>
        <dbReference type="EMBL" id="KJV10726.1"/>
    </source>
</evidence>
<feature type="domain" description="DSBA-like thioredoxin" evidence="1">
    <location>
        <begin position="6"/>
        <end position="209"/>
    </location>
</feature>
<dbReference type="RefSeq" id="WP_045774561.1">
    <property type="nucleotide sequence ID" value="NZ_LAJY01000054.1"/>
</dbReference>
<dbReference type="GO" id="GO:0016491">
    <property type="term" value="F:oxidoreductase activity"/>
    <property type="evidence" value="ECO:0007669"/>
    <property type="project" value="InterPro"/>
</dbReference>
<dbReference type="InterPro" id="IPR036249">
    <property type="entry name" value="Thioredoxin-like_sf"/>
</dbReference>
<evidence type="ECO:0000313" key="3">
    <source>
        <dbReference type="Proteomes" id="UP000033774"/>
    </source>
</evidence>
<organism evidence="2 3">
    <name type="scientific">Elstera litoralis</name>
    <dbReference type="NCBI Taxonomy" id="552518"/>
    <lineage>
        <taxon>Bacteria</taxon>
        <taxon>Pseudomonadati</taxon>
        <taxon>Pseudomonadota</taxon>
        <taxon>Alphaproteobacteria</taxon>
        <taxon>Rhodospirillales</taxon>
        <taxon>Rhodospirillaceae</taxon>
        <taxon>Elstera</taxon>
    </lineage>
</organism>
<comment type="caution">
    <text evidence="2">The sequence shown here is derived from an EMBL/GenBank/DDBJ whole genome shotgun (WGS) entry which is preliminary data.</text>
</comment>
<dbReference type="InterPro" id="IPR001853">
    <property type="entry name" value="DSBA-like_thioredoxin_dom"/>
</dbReference>
<dbReference type="PATRIC" id="fig|552518.3.peg.3430"/>
<dbReference type="Proteomes" id="UP000033774">
    <property type="component" value="Unassembled WGS sequence"/>
</dbReference>
<keyword evidence="3" id="KW-1185">Reference proteome</keyword>
<dbReference type="PANTHER" id="PTHR13887">
    <property type="entry name" value="GLUTATHIONE S-TRANSFERASE KAPPA"/>
    <property type="match status" value="1"/>
</dbReference>
<sequence length="219" mass="23850">MTGLIIDFVADYVCPWCWIGRYRLELALNHLRQEQPNLPVRISLRPFELNPDMPAEGMARDAYAAAKFGSLEAAQGMWARVASVAAMEELEIKFETITRQPNTLNAHRLVAWASTHGRGLALSARLYPAFFREGADLGDLATLAQLAGEVGLPVDEATAFLASDLGVDDTRRMLDAAQKGGIDGVPVYIFNRKTSVIGAQPLERLLEAMGQALQPAANA</sequence>
<dbReference type="EMBL" id="LAJY01000054">
    <property type="protein sequence ID" value="KJV10726.1"/>
    <property type="molecule type" value="Genomic_DNA"/>
</dbReference>
<dbReference type="AlphaFoldDB" id="A0A0F3IVJ9"/>
<evidence type="ECO:0000259" key="1">
    <source>
        <dbReference type="Pfam" id="PF01323"/>
    </source>
</evidence>
<dbReference type="SUPFAM" id="SSF52833">
    <property type="entry name" value="Thioredoxin-like"/>
    <property type="match status" value="1"/>
</dbReference>
<dbReference type="CDD" id="cd03024">
    <property type="entry name" value="DsbA_FrnE"/>
    <property type="match status" value="1"/>
</dbReference>
<dbReference type="Gene3D" id="3.40.30.10">
    <property type="entry name" value="Glutaredoxin"/>
    <property type="match status" value="1"/>
</dbReference>
<gene>
    <name evidence="2" type="ORF">VZ95_02995</name>
</gene>
<protein>
    <recommendedName>
        <fullName evidence="1">DSBA-like thioredoxin domain-containing protein</fullName>
    </recommendedName>
</protein>
<dbReference type="PANTHER" id="PTHR13887:SF41">
    <property type="entry name" value="THIOREDOXIN SUPERFAMILY PROTEIN"/>
    <property type="match status" value="1"/>
</dbReference>